<evidence type="ECO:0000256" key="4">
    <source>
        <dbReference type="ARBA" id="ARBA00022993"/>
    </source>
</evidence>
<feature type="binding site" evidence="6">
    <location>
        <position position="119"/>
    </location>
    <ligand>
        <name>GTP</name>
        <dbReference type="ChEBI" id="CHEBI:37565"/>
    </ligand>
</feature>
<comment type="catalytic activity">
    <reaction evidence="6">
        <text>3'-dephospho-CoA + GTP = GDP + CoA + H(+)</text>
        <dbReference type="Rhea" id="RHEA:61156"/>
        <dbReference type="ChEBI" id="CHEBI:15378"/>
        <dbReference type="ChEBI" id="CHEBI:37565"/>
        <dbReference type="ChEBI" id="CHEBI:57287"/>
        <dbReference type="ChEBI" id="CHEBI:57328"/>
        <dbReference type="ChEBI" id="CHEBI:58189"/>
        <dbReference type="EC" id="2.7.1.237"/>
    </reaction>
</comment>
<evidence type="ECO:0000256" key="2">
    <source>
        <dbReference type="ARBA" id="ARBA00022741"/>
    </source>
</evidence>
<dbReference type="GO" id="GO:0015937">
    <property type="term" value="P:coenzyme A biosynthetic process"/>
    <property type="evidence" value="ECO:0007669"/>
    <property type="project" value="UniProtKB-UniRule"/>
</dbReference>
<keyword evidence="8" id="KW-1185">Reference proteome</keyword>
<keyword evidence="2 6" id="KW-0547">Nucleotide-binding</keyword>
<reference evidence="7 8" key="1">
    <citation type="journal article" date="2019" name="Int. J. Syst. Evol. Microbiol.">
        <title>The Global Catalogue of Microorganisms (GCM) 10K type strain sequencing project: providing services to taxonomists for standard genome sequencing and annotation.</title>
        <authorList>
            <consortium name="The Broad Institute Genomics Platform"/>
            <consortium name="The Broad Institute Genome Sequencing Center for Infectious Disease"/>
            <person name="Wu L."/>
            <person name="Ma J."/>
        </authorList>
    </citation>
    <scope>NUCLEOTIDE SEQUENCE [LARGE SCALE GENOMIC DNA]</scope>
    <source>
        <strain evidence="7 8">JCM 16331</strain>
    </source>
</reference>
<comment type="similarity">
    <text evidence="6">Belongs to the GTP-dependent DPCK family.</text>
</comment>
<name>A0A830G9Y2_9EURY</name>
<feature type="binding site" evidence="6">
    <location>
        <position position="42"/>
    </location>
    <ligand>
        <name>GTP</name>
        <dbReference type="ChEBI" id="CHEBI:37565"/>
    </ligand>
</feature>
<dbReference type="AlphaFoldDB" id="A0A830G9Y2"/>
<dbReference type="InterPro" id="IPR007164">
    <property type="entry name" value="GTP-dep_dephospho-CoA_kin"/>
</dbReference>
<comment type="function">
    <text evidence="6">Catalyzes the GTP-dependent phosphorylation of the 3'-hydroxyl group of dephosphocoenzyme A to form coenzyme A (CoA).</text>
</comment>
<organism evidence="7 8">
    <name type="scientific">Halarchaeum nitratireducens</name>
    <dbReference type="NCBI Taxonomy" id="489913"/>
    <lineage>
        <taxon>Archaea</taxon>
        <taxon>Methanobacteriati</taxon>
        <taxon>Methanobacteriota</taxon>
        <taxon>Stenosarchaea group</taxon>
        <taxon>Halobacteria</taxon>
        <taxon>Halobacteriales</taxon>
        <taxon>Halobacteriaceae</taxon>
    </lineage>
</organism>
<dbReference type="PANTHER" id="PTHR40732:SF1">
    <property type="entry name" value="GTP-DEPENDENT DEPHOSPHO-COA KINASE"/>
    <property type="match status" value="1"/>
</dbReference>
<gene>
    <name evidence="7" type="ORF">GCM10009021_11020</name>
</gene>
<comment type="caution">
    <text evidence="6">Lacks conserved residue(s) required for the propagation of feature annotation.</text>
</comment>
<evidence type="ECO:0000256" key="6">
    <source>
        <dbReference type="HAMAP-Rule" id="MF_00590"/>
    </source>
</evidence>
<dbReference type="GO" id="GO:0016301">
    <property type="term" value="F:kinase activity"/>
    <property type="evidence" value="ECO:0007669"/>
    <property type="project" value="UniProtKB-UniRule"/>
</dbReference>
<dbReference type="GO" id="GO:0005525">
    <property type="term" value="F:GTP binding"/>
    <property type="evidence" value="ECO:0007669"/>
    <property type="project" value="UniProtKB-UniRule"/>
</dbReference>
<protein>
    <recommendedName>
        <fullName evidence="6">GTP-dependent dephospho-CoA kinase</fullName>
        <ecNumber evidence="6">2.7.1.237</ecNumber>
    </recommendedName>
    <alternativeName>
        <fullName evidence="6">Dephospho-coenzyme A kinase</fullName>
        <shortName evidence="6">DPCK</shortName>
    </alternativeName>
</protein>
<evidence type="ECO:0000256" key="3">
    <source>
        <dbReference type="ARBA" id="ARBA00022777"/>
    </source>
</evidence>
<dbReference type="HAMAP" id="MF_00590">
    <property type="entry name" value="Dephospho_CoA_kinase_GTP_dep"/>
    <property type="match status" value="1"/>
</dbReference>
<keyword evidence="3 6" id="KW-0418">Kinase</keyword>
<dbReference type="OrthoDB" id="15447at2157"/>
<feature type="binding site" evidence="6">
    <location>
        <position position="63"/>
    </location>
    <ligand>
        <name>GTP</name>
        <dbReference type="ChEBI" id="CHEBI:37565"/>
    </ligand>
</feature>
<comment type="caution">
    <text evidence="7">The sequence shown here is derived from an EMBL/GenBank/DDBJ whole genome shotgun (WGS) entry which is preliminary data.</text>
</comment>
<dbReference type="PIRSF" id="PIRSF006533">
    <property type="entry name" value="UCP006533"/>
    <property type="match status" value="1"/>
</dbReference>
<dbReference type="Proteomes" id="UP000608850">
    <property type="component" value="Unassembled WGS sequence"/>
</dbReference>
<dbReference type="UniPathway" id="UPA00241"/>
<evidence type="ECO:0000256" key="1">
    <source>
        <dbReference type="ARBA" id="ARBA00022679"/>
    </source>
</evidence>
<comment type="pathway">
    <text evidence="6">Cofactor biosynthesis; coenzyme A biosynthesis.</text>
</comment>
<feature type="binding site" evidence="6">
    <location>
        <position position="44"/>
    </location>
    <ligand>
        <name>GTP</name>
        <dbReference type="ChEBI" id="CHEBI:37565"/>
    </ligand>
</feature>
<dbReference type="EC" id="2.7.1.237" evidence="6"/>
<sequence length="178" mass="18577">METVATLPKSARASFKEPLGPVFADAHELLDGAGEPIVAVGDVVSAHLGRAGVAPHVAVVDGKTERESIADDVLADIPNAPRTVGVDSKPGTLSAELVRALRDAIDADGPTRIDVTGEEDLATVPAVLLAPADATVVYGQPGEGMVRANVTAGLRERVRDLAEELETTAAFWRLVERQ</sequence>
<dbReference type="Pfam" id="PF04019">
    <property type="entry name" value="DUF359"/>
    <property type="match status" value="1"/>
</dbReference>
<dbReference type="EMBL" id="BMOQ01000003">
    <property type="protein sequence ID" value="GGN12695.1"/>
    <property type="molecule type" value="Genomic_DNA"/>
</dbReference>
<keyword evidence="4 6" id="KW-0173">Coenzyme A biosynthesis</keyword>
<dbReference type="RefSeq" id="WP_188877620.1">
    <property type="nucleotide sequence ID" value="NZ_BMOQ01000003.1"/>
</dbReference>
<evidence type="ECO:0000256" key="5">
    <source>
        <dbReference type="ARBA" id="ARBA00023134"/>
    </source>
</evidence>
<keyword evidence="1 6" id="KW-0808">Transferase</keyword>
<keyword evidence="5 6" id="KW-0342">GTP-binding</keyword>
<feature type="binding site" evidence="6">
    <location>
        <position position="61"/>
    </location>
    <ligand>
        <name>GTP</name>
        <dbReference type="ChEBI" id="CHEBI:37565"/>
    </ligand>
</feature>
<proteinExistence type="inferred from homology"/>
<feature type="binding site" evidence="6">
    <location>
        <position position="43"/>
    </location>
    <ligand>
        <name>GTP</name>
        <dbReference type="ChEBI" id="CHEBI:37565"/>
    </ligand>
</feature>
<evidence type="ECO:0000313" key="7">
    <source>
        <dbReference type="EMBL" id="GGN12695.1"/>
    </source>
</evidence>
<accession>A0A830G9Y2</accession>
<evidence type="ECO:0000313" key="8">
    <source>
        <dbReference type="Proteomes" id="UP000608850"/>
    </source>
</evidence>
<dbReference type="PANTHER" id="PTHR40732">
    <property type="entry name" value="UPF0218 PROTEIN TK1697"/>
    <property type="match status" value="1"/>
</dbReference>